<protein>
    <submittedName>
        <fullName evidence="3">Uncharacterized protein conserved in bacteria</fullName>
    </submittedName>
</protein>
<gene>
    <name evidence="3" type="ORF">NCTC13093_01815</name>
</gene>
<dbReference type="Pfam" id="PF13309">
    <property type="entry name" value="HTH_22"/>
    <property type="match status" value="1"/>
</dbReference>
<keyword evidence="4" id="KW-1185">Reference proteome</keyword>
<dbReference type="AlphaFoldDB" id="A0A2X0VRK3"/>
<evidence type="ECO:0000313" key="3">
    <source>
        <dbReference type="EMBL" id="SPT70400.1"/>
    </source>
</evidence>
<accession>A0A2X0VRK3</accession>
<feature type="domain" description="Transcriptional regulator DauR-like HTH" evidence="2">
    <location>
        <begin position="172"/>
        <end position="223"/>
    </location>
</feature>
<name>A0A2X0VRK3_9GAMM</name>
<dbReference type="EMBL" id="UAPV01000001">
    <property type="protein sequence ID" value="SPT70400.1"/>
    <property type="molecule type" value="Genomic_DNA"/>
</dbReference>
<dbReference type="PANTHER" id="PTHR35568">
    <property type="entry name" value="TRANSCRIPTIONAL REGULATOR DAUR"/>
    <property type="match status" value="1"/>
</dbReference>
<dbReference type="InterPro" id="IPR039446">
    <property type="entry name" value="DauR-like"/>
</dbReference>
<evidence type="ECO:0000259" key="2">
    <source>
        <dbReference type="Pfam" id="PF13309"/>
    </source>
</evidence>
<dbReference type="RefSeq" id="WP_113744472.1">
    <property type="nucleotide sequence ID" value="NZ_UAPV01000001.1"/>
</dbReference>
<evidence type="ECO:0000259" key="1">
    <source>
        <dbReference type="Pfam" id="PF08348"/>
    </source>
</evidence>
<proteinExistence type="predicted"/>
<dbReference type="PANTHER" id="PTHR35568:SF1">
    <property type="entry name" value="TRANSCRIPTIONAL REGULATOR DAUR"/>
    <property type="match status" value="1"/>
</dbReference>
<evidence type="ECO:0000313" key="4">
    <source>
        <dbReference type="Proteomes" id="UP000250086"/>
    </source>
</evidence>
<organism evidence="3 4">
    <name type="scientific">Anaerobiospirillum thomasii</name>
    <dbReference type="NCBI Taxonomy" id="179995"/>
    <lineage>
        <taxon>Bacteria</taxon>
        <taxon>Pseudomonadati</taxon>
        <taxon>Pseudomonadota</taxon>
        <taxon>Gammaproteobacteria</taxon>
        <taxon>Aeromonadales</taxon>
        <taxon>Succinivibrionaceae</taxon>
        <taxon>Anaerobiospirillum</taxon>
    </lineage>
</organism>
<feature type="domain" description="YheO-like" evidence="1">
    <location>
        <begin position="22"/>
        <end position="130"/>
    </location>
</feature>
<dbReference type="Proteomes" id="UP000250086">
    <property type="component" value="Unassembled WGS sequence"/>
</dbReference>
<reference evidence="3 4" key="1">
    <citation type="submission" date="2018-06" db="EMBL/GenBank/DDBJ databases">
        <authorList>
            <consortium name="Pathogen Informatics"/>
            <person name="Doyle S."/>
        </authorList>
    </citation>
    <scope>NUCLEOTIDE SEQUENCE [LARGE SCALE GENOMIC DNA]</scope>
    <source>
        <strain evidence="3 4">NCTC13093</strain>
    </source>
</reference>
<sequence>MRSKLEQEYLNYHYTDEDRQTLTQYKVLVDAMGGLFGETCEIVLHSFEDLNASVIHIHNGALTGRCIGSPVTDKALQILHEHEKSAIDHSDVYFTKNKNNHTMRSTSTIIKNSKGRPIGMLCINLDISVPLDKLLTSLMPHDVMPKASHDAENFAIDVDDLIVSQTLKVREQIFADSSISLRQKIKEIVTILNIQGIFKLREAVIKVAETLDVSRDVVYMHLRQLKKQEHDD</sequence>
<dbReference type="InterPro" id="IPR039445">
    <property type="entry name" value="DauR-like_HTH"/>
</dbReference>
<dbReference type="InterPro" id="IPR013559">
    <property type="entry name" value="YheO"/>
</dbReference>
<dbReference type="Pfam" id="PF08348">
    <property type="entry name" value="PAS_6"/>
    <property type="match status" value="1"/>
</dbReference>